<dbReference type="Proteomes" id="UP000019439">
    <property type="component" value="Chromosome"/>
</dbReference>
<organism evidence="2 3">
    <name type="scientific">Yersinia similis</name>
    <dbReference type="NCBI Taxonomy" id="367190"/>
    <lineage>
        <taxon>Bacteria</taxon>
        <taxon>Pseudomonadati</taxon>
        <taxon>Pseudomonadota</taxon>
        <taxon>Gammaproteobacteria</taxon>
        <taxon>Enterobacterales</taxon>
        <taxon>Yersiniaceae</taxon>
        <taxon>Yersinia</taxon>
    </lineage>
</organism>
<name>A0ABM5Q3T6_9GAMM</name>
<evidence type="ECO:0000313" key="3">
    <source>
        <dbReference type="Proteomes" id="UP000019439"/>
    </source>
</evidence>
<keyword evidence="1" id="KW-0472">Membrane</keyword>
<reference evidence="2 3" key="1">
    <citation type="journal article" date="2014" name="Genome Announc.">
        <title>Genome Sequence of Yersinia similis Y228T, a Member of the Yersinia pseudotuberculosis Complex.</title>
        <authorList>
            <person name="Sprague L.D."/>
            <person name="Neubauer H."/>
        </authorList>
    </citation>
    <scope>NUCLEOTIDE SEQUENCE [LARGE SCALE GENOMIC DNA]</scope>
    <source>
        <strain evidence="2 3">228</strain>
    </source>
</reference>
<keyword evidence="1" id="KW-1133">Transmembrane helix</keyword>
<keyword evidence="3" id="KW-1185">Reference proteome</keyword>
<dbReference type="EMBL" id="CP007230">
    <property type="protein sequence ID" value="AHK22020.1"/>
    <property type="molecule type" value="Genomic_DNA"/>
</dbReference>
<feature type="transmembrane region" description="Helical" evidence="1">
    <location>
        <begin position="5"/>
        <end position="22"/>
    </location>
</feature>
<gene>
    <name evidence="2" type="ORF">BF17_18920</name>
</gene>
<keyword evidence="1" id="KW-0812">Transmembrane</keyword>
<evidence type="ECO:0000256" key="1">
    <source>
        <dbReference type="SAM" id="Phobius"/>
    </source>
</evidence>
<evidence type="ECO:0000313" key="2">
    <source>
        <dbReference type="EMBL" id="AHK22020.1"/>
    </source>
</evidence>
<protein>
    <submittedName>
        <fullName evidence="2">Uncharacterized protein</fullName>
    </submittedName>
</protein>
<sequence length="77" mass="8463">MKIKLIAVVAIIIIIVVLFRFFSLQEKATETPPNSNNTLYVQSNSPGECRVIITPILDGVISAPSEIPCKIQLHSND</sequence>
<proteinExistence type="predicted"/>
<accession>A0ABM5Q3T6</accession>